<organism evidence="3 4">
    <name type="scientific">Clohesyomyces aquaticus</name>
    <dbReference type="NCBI Taxonomy" id="1231657"/>
    <lineage>
        <taxon>Eukaryota</taxon>
        <taxon>Fungi</taxon>
        <taxon>Dikarya</taxon>
        <taxon>Ascomycota</taxon>
        <taxon>Pezizomycotina</taxon>
        <taxon>Dothideomycetes</taxon>
        <taxon>Pleosporomycetidae</taxon>
        <taxon>Pleosporales</taxon>
        <taxon>Lindgomycetaceae</taxon>
        <taxon>Clohesyomyces</taxon>
    </lineage>
</organism>
<evidence type="ECO:0000256" key="1">
    <source>
        <dbReference type="SAM" id="MobiDB-lite"/>
    </source>
</evidence>
<reference evidence="3 4" key="1">
    <citation type="submission" date="2016-07" db="EMBL/GenBank/DDBJ databases">
        <title>Pervasive Adenine N6-methylation of Active Genes in Fungi.</title>
        <authorList>
            <consortium name="DOE Joint Genome Institute"/>
            <person name="Mondo S.J."/>
            <person name="Dannebaum R.O."/>
            <person name="Kuo R.C."/>
            <person name="Labutti K."/>
            <person name="Haridas S."/>
            <person name="Kuo A."/>
            <person name="Salamov A."/>
            <person name="Ahrendt S.R."/>
            <person name="Lipzen A."/>
            <person name="Sullivan W."/>
            <person name="Andreopoulos W.B."/>
            <person name="Clum A."/>
            <person name="Lindquist E."/>
            <person name="Daum C."/>
            <person name="Ramamoorthy G.K."/>
            <person name="Gryganskyi A."/>
            <person name="Culley D."/>
            <person name="Magnuson J.K."/>
            <person name="James T.Y."/>
            <person name="O'Malley M.A."/>
            <person name="Stajich J.E."/>
            <person name="Spatafora J.W."/>
            <person name="Visel A."/>
            <person name="Grigoriev I.V."/>
        </authorList>
    </citation>
    <scope>NUCLEOTIDE SEQUENCE [LARGE SCALE GENOMIC DNA]</scope>
    <source>
        <strain evidence="3 4">CBS 115471</strain>
    </source>
</reference>
<sequence length="383" mass="40258">MGLSRAFTTAAAVLLFACAQINAAELGVRAGAPFGNQAYGLERKDGEVIIVDEAQALWAPEAQSHEKNASEPLLMGRDLVLNERQTCNPGYGYCAAFGKCCPDTTLCCSYGYCIDPEKTCCPYGACQAGWGCCGTKCAPRDGDCCSNDNYCEAGNICVKIISSGRIVCCTDLKCTAVVVSGSTSYAPTPTIIVPSFTPPPITKVPPPSITPFTPPDVPSSSSKSSSVSEVDVFETWYWTVTWWYYSYWWSTFRATSTVTFTRIFETTTFTTTATDETQARSRFSALSATLTFQPPASAQTSLASLLSATPTETPTLTDENTIGLGAPTSSSSSSSRRSTTTPAGSSASSTALVAGGPGAASGVFLQWTMVVLAAGAGTLMIVL</sequence>
<evidence type="ECO:0008006" key="5">
    <source>
        <dbReference type="Google" id="ProtNLM"/>
    </source>
</evidence>
<feature type="chain" id="PRO_5012350009" description="Granulins domain-containing protein" evidence="2">
    <location>
        <begin position="24"/>
        <end position="383"/>
    </location>
</feature>
<protein>
    <recommendedName>
        <fullName evidence="5">Granulins domain-containing protein</fullName>
    </recommendedName>
</protein>
<proteinExistence type="predicted"/>
<dbReference type="Proteomes" id="UP000193144">
    <property type="component" value="Unassembled WGS sequence"/>
</dbReference>
<gene>
    <name evidence="3" type="ORF">BCR34DRAFT_607021</name>
</gene>
<dbReference type="AlphaFoldDB" id="A0A1Y1YJP1"/>
<feature type="signal peptide" evidence="2">
    <location>
        <begin position="1"/>
        <end position="23"/>
    </location>
</feature>
<dbReference type="OrthoDB" id="4777991at2759"/>
<feature type="region of interest" description="Disordered" evidence="1">
    <location>
        <begin position="313"/>
        <end position="351"/>
    </location>
</feature>
<feature type="compositionally biased region" description="Low complexity" evidence="1">
    <location>
        <begin position="325"/>
        <end position="351"/>
    </location>
</feature>
<evidence type="ECO:0000313" key="4">
    <source>
        <dbReference type="Proteomes" id="UP000193144"/>
    </source>
</evidence>
<evidence type="ECO:0000256" key="2">
    <source>
        <dbReference type="SAM" id="SignalP"/>
    </source>
</evidence>
<keyword evidence="4" id="KW-1185">Reference proteome</keyword>
<comment type="caution">
    <text evidence="3">The sequence shown here is derived from an EMBL/GenBank/DDBJ whole genome shotgun (WGS) entry which is preliminary data.</text>
</comment>
<dbReference type="EMBL" id="MCFA01000220">
    <property type="protein sequence ID" value="ORX98188.1"/>
    <property type="molecule type" value="Genomic_DNA"/>
</dbReference>
<dbReference type="PROSITE" id="PS51257">
    <property type="entry name" value="PROKAR_LIPOPROTEIN"/>
    <property type="match status" value="1"/>
</dbReference>
<keyword evidence="2" id="KW-0732">Signal</keyword>
<evidence type="ECO:0000313" key="3">
    <source>
        <dbReference type="EMBL" id="ORX98188.1"/>
    </source>
</evidence>
<dbReference type="STRING" id="1231657.A0A1Y1YJP1"/>
<accession>A0A1Y1YJP1</accession>
<name>A0A1Y1YJP1_9PLEO</name>